<dbReference type="CDD" id="cd09603">
    <property type="entry name" value="M1_APN_like"/>
    <property type="match status" value="1"/>
</dbReference>
<evidence type="ECO:0000256" key="11">
    <source>
        <dbReference type="ARBA" id="ARBA00023049"/>
    </source>
</evidence>
<dbReference type="GO" id="GO:0070006">
    <property type="term" value="F:metalloaminopeptidase activity"/>
    <property type="evidence" value="ECO:0007669"/>
    <property type="project" value="TreeGrafter"/>
</dbReference>
<keyword evidence="6 14" id="KW-0031">Aminopeptidase</keyword>
<evidence type="ECO:0000313" key="15">
    <source>
        <dbReference type="Proteomes" id="UP000240357"/>
    </source>
</evidence>
<dbReference type="InterPro" id="IPR042097">
    <property type="entry name" value="Aminopeptidase_N-like_N_sf"/>
</dbReference>
<dbReference type="InterPro" id="IPR016024">
    <property type="entry name" value="ARM-type_fold"/>
</dbReference>
<dbReference type="SUPFAM" id="SSF63737">
    <property type="entry name" value="Leukotriene A4 hydrolase N-terminal domain"/>
    <property type="match status" value="1"/>
</dbReference>
<name>A0A2T2YG55_9BACT</name>
<dbReference type="InterPro" id="IPR027268">
    <property type="entry name" value="Peptidase_M4/M1_CTD_sf"/>
</dbReference>
<dbReference type="GO" id="GO:0016020">
    <property type="term" value="C:membrane"/>
    <property type="evidence" value="ECO:0007669"/>
    <property type="project" value="TreeGrafter"/>
</dbReference>
<evidence type="ECO:0000256" key="9">
    <source>
        <dbReference type="ARBA" id="ARBA00022801"/>
    </source>
</evidence>
<dbReference type="GO" id="GO:0005615">
    <property type="term" value="C:extracellular space"/>
    <property type="evidence" value="ECO:0007669"/>
    <property type="project" value="TreeGrafter"/>
</dbReference>
<evidence type="ECO:0000256" key="2">
    <source>
        <dbReference type="ARBA" id="ARBA00001947"/>
    </source>
</evidence>
<evidence type="ECO:0000259" key="12">
    <source>
        <dbReference type="Pfam" id="PF01433"/>
    </source>
</evidence>
<keyword evidence="10" id="KW-0862">Zinc</keyword>
<feature type="domain" description="Aminopeptidase N-like N-terminal" evidence="13">
    <location>
        <begin position="87"/>
        <end position="276"/>
    </location>
</feature>
<evidence type="ECO:0000259" key="13">
    <source>
        <dbReference type="Pfam" id="PF17900"/>
    </source>
</evidence>
<dbReference type="EC" id="3.4.11.2" evidence="4"/>
<keyword evidence="8" id="KW-0479">Metal-binding</keyword>
<dbReference type="InterPro" id="IPR021133">
    <property type="entry name" value="HEAT_type_2"/>
</dbReference>
<dbReference type="Gene3D" id="1.10.390.10">
    <property type="entry name" value="Neutral Protease Domain 2"/>
    <property type="match status" value="1"/>
</dbReference>
<comment type="caution">
    <text evidence="14">The sequence shown here is derived from an EMBL/GenBank/DDBJ whole genome shotgun (WGS) entry which is preliminary data.</text>
</comment>
<dbReference type="GO" id="GO:0008270">
    <property type="term" value="F:zinc ion binding"/>
    <property type="evidence" value="ECO:0007669"/>
    <property type="project" value="InterPro"/>
</dbReference>
<comment type="cofactor">
    <cofactor evidence="2">
        <name>Zn(2+)</name>
        <dbReference type="ChEBI" id="CHEBI:29105"/>
    </cofactor>
</comment>
<dbReference type="Pfam" id="PF17900">
    <property type="entry name" value="Peptidase_M1_N"/>
    <property type="match status" value="1"/>
</dbReference>
<evidence type="ECO:0000256" key="3">
    <source>
        <dbReference type="ARBA" id="ARBA00010136"/>
    </source>
</evidence>
<comment type="similarity">
    <text evidence="3">Belongs to the peptidase M1 family.</text>
</comment>
<evidence type="ECO:0000256" key="4">
    <source>
        <dbReference type="ARBA" id="ARBA00012564"/>
    </source>
</evidence>
<dbReference type="InterPro" id="IPR001930">
    <property type="entry name" value="Peptidase_M1"/>
</dbReference>
<evidence type="ECO:0000256" key="8">
    <source>
        <dbReference type="ARBA" id="ARBA00022723"/>
    </source>
</evidence>
<dbReference type="EMBL" id="PYFT01000001">
    <property type="protein sequence ID" value="PSR54484.1"/>
    <property type="molecule type" value="Genomic_DNA"/>
</dbReference>
<dbReference type="Gene3D" id="1.25.10.10">
    <property type="entry name" value="Leucine-rich Repeat Variant"/>
    <property type="match status" value="1"/>
</dbReference>
<dbReference type="PROSITE" id="PS50077">
    <property type="entry name" value="HEAT_REPEAT"/>
    <property type="match status" value="1"/>
</dbReference>
<keyword evidence="11" id="KW-0482">Metalloprotease</keyword>
<keyword evidence="7" id="KW-0645">Protease</keyword>
<dbReference type="Proteomes" id="UP000240357">
    <property type="component" value="Unassembled WGS sequence"/>
</dbReference>
<evidence type="ECO:0000256" key="7">
    <source>
        <dbReference type="ARBA" id="ARBA00022670"/>
    </source>
</evidence>
<gene>
    <name evidence="14" type="ORF">AHMF7605_13675</name>
</gene>
<dbReference type="GO" id="GO:0006508">
    <property type="term" value="P:proteolysis"/>
    <property type="evidence" value="ECO:0007669"/>
    <property type="project" value="UniProtKB-KW"/>
</dbReference>
<dbReference type="InterPro" id="IPR045357">
    <property type="entry name" value="Aminopeptidase_N-like_N"/>
</dbReference>
<dbReference type="SUPFAM" id="SSF55486">
    <property type="entry name" value="Metalloproteases ('zincins'), catalytic domain"/>
    <property type="match status" value="1"/>
</dbReference>
<evidence type="ECO:0000256" key="5">
    <source>
        <dbReference type="ARBA" id="ARBA00015611"/>
    </source>
</evidence>
<evidence type="ECO:0000256" key="10">
    <source>
        <dbReference type="ARBA" id="ARBA00022833"/>
    </source>
</evidence>
<dbReference type="PANTHER" id="PTHR11533:SF174">
    <property type="entry name" value="PUROMYCIN-SENSITIVE AMINOPEPTIDASE-RELATED"/>
    <property type="match status" value="1"/>
</dbReference>
<dbReference type="Pfam" id="PF13646">
    <property type="entry name" value="HEAT_2"/>
    <property type="match status" value="1"/>
</dbReference>
<dbReference type="Gene3D" id="2.60.40.1730">
    <property type="entry name" value="tricorn interacting facor f3 domain"/>
    <property type="match status" value="1"/>
</dbReference>
<dbReference type="GO" id="GO:0005737">
    <property type="term" value="C:cytoplasm"/>
    <property type="evidence" value="ECO:0007669"/>
    <property type="project" value="TreeGrafter"/>
</dbReference>
<feature type="domain" description="Peptidase M1 membrane alanine aminopeptidase" evidence="12">
    <location>
        <begin position="313"/>
        <end position="519"/>
    </location>
</feature>
<sequence>MQKLPANLKTIRNMNDKFWGGLSLIIMLAVGAGCKINASTGKAPIISTTALTPLADTTRKITDGIPEWASKKGHYNPTATRLSDLIHTHLRLRFDWTKQQAIGEAILTLKPFFYPQNAVILDAKGFTIQSIKLITGSVEKNLTYTYNDLKLTVKLDKTYTRNQEYKIQINYIANPNNLQVKGSAAITSDKGLYFINPLGKEPNKPQQIWTQGETEANSAWMPTIDVPNERMTQEIYLTVDSKYVTLSNGLLISSKKNPDGTRTDYWKMDKPHAPYLAMIAVGDFAVIRDKWRNLNVDYYVEPQYANTAKAVFGHTPEMIEFFSKKLGVDFPWQKYASVVVRDYVSGAMENTTASVFMESLQLTKRELQDTNWDFIIAHELFHQWFGDLVTMESWANLPLNESFANYSEYLWEEYKYGKAAADVLNLKELNEYLAESETKQEPLIRYYYLDKEDMFDSHSYAKGGRVLHMLRNYVGDEAFFTALKNYLIAHQFSSVELAELRIAFEDVTGEDLNWFFDQWFLKPGHPDLKIEHIYQNGQVQLTVVQQQDSVYTPIYKLPVKVVVWEGNQKKEHNLLITKARQTFTLPVSSKPNLILFDAEQQLLAKVDHSKTEAELLYQFYNVNQYLAKYEAITELTDKVNEPQILKMLRTALKDETPEIRSAALTALAKYTGTEAKTVLDDLQAIVKKDKKSIVRADAVTAIATFPNFNANPILEQALTDSSYAVVAAGIEGFITTKNGQVGPLLKQFDNTTNNEVLKALSGYYARFGGPVYFDWFIRNIETVKGENLYFFTQNFGGYLMNFSAQVDIKQGLAKLEDIARHHETYFVRLAAFQALSIATDTEAQRALLTDIKAKEKDPKLIRIYNSMAE</sequence>
<protein>
    <recommendedName>
        <fullName evidence="5">Aminopeptidase N</fullName>
        <ecNumber evidence="4">3.4.11.2</ecNumber>
    </recommendedName>
</protein>
<dbReference type="InterPro" id="IPR011989">
    <property type="entry name" value="ARM-like"/>
</dbReference>
<keyword evidence="9" id="KW-0378">Hydrolase</keyword>
<dbReference type="SUPFAM" id="SSF48371">
    <property type="entry name" value="ARM repeat"/>
    <property type="match status" value="1"/>
</dbReference>
<evidence type="ECO:0000256" key="6">
    <source>
        <dbReference type="ARBA" id="ARBA00022438"/>
    </source>
</evidence>
<keyword evidence="15" id="KW-1185">Reference proteome</keyword>
<evidence type="ECO:0000313" key="14">
    <source>
        <dbReference type="EMBL" id="PSR54484.1"/>
    </source>
</evidence>
<dbReference type="InterPro" id="IPR050344">
    <property type="entry name" value="Peptidase_M1_aminopeptidases"/>
</dbReference>
<organism evidence="14 15">
    <name type="scientific">Adhaeribacter arboris</name>
    <dbReference type="NCBI Taxonomy" id="2072846"/>
    <lineage>
        <taxon>Bacteria</taxon>
        <taxon>Pseudomonadati</taxon>
        <taxon>Bacteroidota</taxon>
        <taxon>Cytophagia</taxon>
        <taxon>Cytophagales</taxon>
        <taxon>Hymenobacteraceae</taxon>
        <taxon>Adhaeribacter</taxon>
    </lineage>
</organism>
<dbReference type="PROSITE" id="PS51257">
    <property type="entry name" value="PROKAR_LIPOPROTEIN"/>
    <property type="match status" value="1"/>
</dbReference>
<dbReference type="GO" id="GO:0043171">
    <property type="term" value="P:peptide catabolic process"/>
    <property type="evidence" value="ECO:0007669"/>
    <property type="project" value="TreeGrafter"/>
</dbReference>
<dbReference type="Pfam" id="PF01433">
    <property type="entry name" value="Peptidase_M1"/>
    <property type="match status" value="1"/>
</dbReference>
<dbReference type="PRINTS" id="PR00756">
    <property type="entry name" value="ALADIPTASE"/>
</dbReference>
<dbReference type="AlphaFoldDB" id="A0A2T2YG55"/>
<accession>A0A2T2YG55</accession>
<comment type="catalytic activity">
    <reaction evidence="1">
        <text>Release of an N-terminal amino acid, Xaa-|-Yaa- from a peptide, amide or arylamide. Xaa is preferably Ala, but may be most amino acids including Pro (slow action). When a terminal hydrophobic residue is followed by a prolyl residue, the two may be released as an intact Xaa-Pro dipeptide.</text>
        <dbReference type="EC" id="3.4.11.2"/>
    </reaction>
</comment>
<dbReference type="InterPro" id="IPR014782">
    <property type="entry name" value="Peptidase_M1_dom"/>
</dbReference>
<evidence type="ECO:0000256" key="1">
    <source>
        <dbReference type="ARBA" id="ARBA00000098"/>
    </source>
</evidence>
<proteinExistence type="inferred from homology"/>
<dbReference type="PANTHER" id="PTHR11533">
    <property type="entry name" value="PROTEASE M1 ZINC METALLOPROTEASE"/>
    <property type="match status" value="1"/>
</dbReference>
<dbReference type="GO" id="GO:0016285">
    <property type="term" value="F:alanyl aminopeptidase activity"/>
    <property type="evidence" value="ECO:0007669"/>
    <property type="project" value="UniProtKB-EC"/>
</dbReference>
<dbReference type="GO" id="GO:0042277">
    <property type="term" value="F:peptide binding"/>
    <property type="evidence" value="ECO:0007669"/>
    <property type="project" value="TreeGrafter"/>
</dbReference>
<reference evidence="14 15" key="1">
    <citation type="submission" date="2018-03" db="EMBL/GenBank/DDBJ databases">
        <title>Adhaeribacter sp. HMF7605 Genome sequencing and assembly.</title>
        <authorList>
            <person name="Kang H."/>
            <person name="Kang J."/>
            <person name="Cha I."/>
            <person name="Kim H."/>
            <person name="Joh K."/>
        </authorList>
    </citation>
    <scope>NUCLEOTIDE SEQUENCE [LARGE SCALE GENOMIC DNA]</scope>
    <source>
        <strain evidence="14 15">HMF7605</strain>
    </source>
</reference>